<evidence type="ECO:0000313" key="2">
    <source>
        <dbReference type="Proteomes" id="UP000005017"/>
    </source>
</evidence>
<sequence length="84" mass="9923">MLVKDLLACYNQNVDDDQKAIIVEDDHKLFQTIEILSPIYFLTKLKEISYEELLATFGEREVENFFDELADQRFGTTYLTIRLK</sequence>
<evidence type="ECO:0000313" key="1">
    <source>
        <dbReference type="EMBL" id="EFC05947.1"/>
    </source>
</evidence>
<keyword evidence="2" id="KW-1185">Reference proteome</keyword>
<proteinExistence type="predicted"/>
<gene>
    <name evidence="1" type="ORF">HMPREF9013_0149</name>
</gene>
<name>D2MNC5_9FIRM</name>
<accession>D2MNC5</accession>
<reference evidence="2" key="1">
    <citation type="submission" date="2009-12" db="EMBL/GenBank/DDBJ databases">
        <title>Sequence of Clostridiales genomosp. BVAB3 str. UPII9-5.</title>
        <authorList>
            <person name="Madupu R."/>
            <person name="Durkin A.S."/>
            <person name="Torralba M."/>
            <person name="Methe B."/>
            <person name="Sutton G.G."/>
            <person name="Strausberg R.L."/>
            <person name="Nelson K.E."/>
        </authorList>
    </citation>
    <scope>NUCLEOTIDE SEQUENCE [LARGE SCALE GENOMIC DNA]</scope>
    <source>
        <strain evidence="2">W1219</strain>
    </source>
</reference>
<dbReference type="AlphaFoldDB" id="D2MNC5"/>
<dbReference type="Proteomes" id="UP000005017">
    <property type="component" value="Unassembled WGS sequence"/>
</dbReference>
<organism evidence="1 2">
    <name type="scientific">Bulleidia extructa W1219</name>
    <dbReference type="NCBI Taxonomy" id="679192"/>
    <lineage>
        <taxon>Bacteria</taxon>
        <taxon>Bacillati</taxon>
        <taxon>Bacillota</taxon>
        <taxon>Erysipelotrichia</taxon>
        <taxon>Erysipelotrichales</taxon>
        <taxon>Erysipelotrichaceae</taxon>
        <taxon>Bulleidia</taxon>
    </lineage>
</organism>
<dbReference type="STRING" id="679192.HMPREF9013_0149"/>
<protein>
    <submittedName>
        <fullName evidence="1">Uncharacterized protein</fullName>
    </submittedName>
</protein>
<comment type="caution">
    <text evidence="1">The sequence shown here is derived from an EMBL/GenBank/DDBJ whole genome shotgun (WGS) entry which is preliminary data.</text>
</comment>
<dbReference type="EMBL" id="ADFR01000003">
    <property type="protein sequence ID" value="EFC05947.1"/>
    <property type="molecule type" value="Genomic_DNA"/>
</dbReference>